<dbReference type="AlphaFoldDB" id="A0A1I7WE88"/>
<feature type="signal peptide" evidence="1">
    <location>
        <begin position="1"/>
        <end position="24"/>
    </location>
</feature>
<keyword evidence="2" id="KW-1185">Reference proteome</keyword>
<keyword evidence="1" id="KW-0732">Signal</keyword>
<name>A0A1I7WE88_HETBA</name>
<evidence type="ECO:0000313" key="2">
    <source>
        <dbReference type="Proteomes" id="UP000095283"/>
    </source>
</evidence>
<evidence type="ECO:0000313" key="3">
    <source>
        <dbReference type="WBParaSite" id="Hba_03276"/>
    </source>
</evidence>
<feature type="chain" id="PRO_5009310612" evidence="1">
    <location>
        <begin position="25"/>
        <end position="98"/>
    </location>
</feature>
<dbReference type="WBParaSite" id="Hba_03276">
    <property type="protein sequence ID" value="Hba_03276"/>
    <property type="gene ID" value="Hba_03276"/>
</dbReference>
<accession>A0A1I7WE88</accession>
<sequence>MTLNLLKLDVTILILACIIKFTNLLEIEECHTSQISTDLCGIFYFKSVNSATVTIYNITEKKYKVIVILAVFNSINERSHKRFFSTNSSIVICWLMIL</sequence>
<organism evidence="2 3">
    <name type="scientific">Heterorhabditis bacteriophora</name>
    <name type="common">Entomopathogenic nematode worm</name>
    <dbReference type="NCBI Taxonomy" id="37862"/>
    <lineage>
        <taxon>Eukaryota</taxon>
        <taxon>Metazoa</taxon>
        <taxon>Ecdysozoa</taxon>
        <taxon>Nematoda</taxon>
        <taxon>Chromadorea</taxon>
        <taxon>Rhabditida</taxon>
        <taxon>Rhabditina</taxon>
        <taxon>Rhabditomorpha</taxon>
        <taxon>Strongyloidea</taxon>
        <taxon>Heterorhabditidae</taxon>
        <taxon>Heterorhabditis</taxon>
    </lineage>
</organism>
<dbReference type="Proteomes" id="UP000095283">
    <property type="component" value="Unplaced"/>
</dbReference>
<reference evidence="3" key="1">
    <citation type="submission" date="2016-11" db="UniProtKB">
        <authorList>
            <consortium name="WormBaseParasite"/>
        </authorList>
    </citation>
    <scope>IDENTIFICATION</scope>
</reference>
<evidence type="ECO:0000256" key="1">
    <source>
        <dbReference type="SAM" id="SignalP"/>
    </source>
</evidence>
<proteinExistence type="predicted"/>
<protein>
    <submittedName>
        <fullName evidence="3">Secreted protein</fullName>
    </submittedName>
</protein>